<reference evidence="2 3" key="1">
    <citation type="submission" date="2019-12" db="EMBL/GenBank/DDBJ databases">
        <title>Deinococcus sp. HMF7620 Genome sequencing and assembly.</title>
        <authorList>
            <person name="Kang H."/>
            <person name="Kim H."/>
            <person name="Joh K."/>
        </authorList>
    </citation>
    <scope>NUCLEOTIDE SEQUENCE [LARGE SCALE GENOMIC DNA]</scope>
    <source>
        <strain evidence="2 3">HMF7620</strain>
    </source>
</reference>
<evidence type="ECO:0000313" key="2">
    <source>
        <dbReference type="EMBL" id="MVN87398.1"/>
    </source>
</evidence>
<keyword evidence="1" id="KW-0812">Transmembrane</keyword>
<accession>A0A7C9LLD4</accession>
<evidence type="ECO:0000313" key="3">
    <source>
        <dbReference type="Proteomes" id="UP000483286"/>
    </source>
</evidence>
<keyword evidence="1" id="KW-0472">Membrane</keyword>
<dbReference type="AlphaFoldDB" id="A0A7C9LLD4"/>
<organism evidence="2 3">
    <name type="scientific">Deinococcus arboris</name>
    <dbReference type="NCBI Taxonomy" id="2682977"/>
    <lineage>
        <taxon>Bacteria</taxon>
        <taxon>Thermotogati</taxon>
        <taxon>Deinococcota</taxon>
        <taxon>Deinococci</taxon>
        <taxon>Deinococcales</taxon>
        <taxon>Deinococcaceae</taxon>
        <taxon>Deinococcus</taxon>
    </lineage>
</organism>
<protein>
    <submittedName>
        <fullName evidence="2">Uncharacterized protein</fullName>
    </submittedName>
</protein>
<keyword evidence="3" id="KW-1185">Reference proteome</keyword>
<evidence type="ECO:0000256" key="1">
    <source>
        <dbReference type="SAM" id="Phobius"/>
    </source>
</evidence>
<gene>
    <name evidence="2" type="ORF">GO986_11530</name>
</gene>
<proteinExistence type="predicted"/>
<feature type="transmembrane region" description="Helical" evidence="1">
    <location>
        <begin position="55"/>
        <end position="79"/>
    </location>
</feature>
<name>A0A7C9LLD4_9DEIO</name>
<dbReference type="Proteomes" id="UP000483286">
    <property type="component" value="Unassembled WGS sequence"/>
</dbReference>
<keyword evidence="1" id="KW-1133">Transmembrane helix</keyword>
<sequence length="88" mass="9026">MCAFAAGIALVALGLFVGALGLLLSDLGQQAADFETSVSVIRVFGALFGGTETLMLLLLPGALLVLLGIGLLVVGWPALQMPRQEAED</sequence>
<dbReference type="RefSeq" id="WP_157459450.1">
    <property type="nucleotide sequence ID" value="NZ_WQLB01000014.1"/>
</dbReference>
<comment type="caution">
    <text evidence="2">The sequence shown here is derived from an EMBL/GenBank/DDBJ whole genome shotgun (WGS) entry which is preliminary data.</text>
</comment>
<dbReference type="EMBL" id="WQLB01000014">
    <property type="protein sequence ID" value="MVN87398.1"/>
    <property type="molecule type" value="Genomic_DNA"/>
</dbReference>